<comment type="caution">
    <text evidence="2">The sequence shown here is derived from an EMBL/GenBank/DDBJ whole genome shotgun (WGS) entry which is preliminary data.</text>
</comment>
<name>A0ABX1V895_9PLAN</name>
<gene>
    <name evidence="2" type="ORF">LzC2_01920</name>
</gene>
<accession>A0ABX1V895</accession>
<feature type="transmembrane region" description="Helical" evidence="1">
    <location>
        <begin position="12"/>
        <end position="34"/>
    </location>
</feature>
<protein>
    <submittedName>
        <fullName evidence="2">Uncharacterized protein</fullName>
    </submittedName>
</protein>
<evidence type="ECO:0000256" key="1">
    <source>
        <dbReference type="SAM" id="Phobius"/>
    </source>
</evidence>
<keyword evidence="1" id="KW-0472">Membrane</keyword>
<dbReference type="RefSeq" id="WP_171182767.1">
    <property type="nucleotide sequence ID" value="NZ_WTPX01000004.1"/>
</dbReference>
<feature type="transmembrane region" description="Helical" evidence="1">
    <location>
        <begin position="54"/>
        <end position="75"/>
    </location>
</feature>
<evidence type="ECO:0000313" key="3">
    <source>
        <dbReference type="Proteomes" id="UP000609651"/>
    </source>
</evidence>
<dbReference type="Proteomes" id="UP000609651">
    <property type="component" value="Unassembled WGS sequence"/>
</dbReference>
<keyword evidence="3" id="KW-1185">Reference proteome</keyword>
<keyword evidence="1" id="KW-0812">Transmembrane</keyword>
<organism evidence="2 3">
    <name type="scientific">Alienimonas chondri</name>
    <dbReference type="NCBI Taxonomy" id="2681879"/>
    <lineage>
        <taxon>Bacteria</taxon>
        <taxon>Pseudomonadati</taxon>
        <taxon>Planctomycetota</taxon>
        <taxon>Planctomycetia</taxon>
        <taxon>Planctomycetales</taxon>
        <taxon>Planctomycetaceae</taxon>
        <taxon>Alienimonas</taxon>
    </lineage>
</organism>
<keyword evidence="1" id="KW-1133">Transmembrane helix</keyword>
<evidence type="ECO:0000313" key="2">
    <source>
        <dbReference type="EMBL" id="NNJ24142.1"/>
    </source>
</evidence>
<sequence length="79" mass="9243">MRPQHKFDWNHFWKWLPAYLAATLVIYVLAAGPLYYPIYYGVYSGTNPVLVRLYMPLLVLCDAVPAIGAAMDWYLQFWV</sequence>
<dbReference type="EMBL" id="WTPX01000004">
    <property type="protein sequence ID" value="NNJ24142.1"/>
    <property type="molecule type" value="Genomic_DNA"/>
</dbReference>
<proteinExistence type="predicted"/>
<reference evidence="2 3" key="1">
    <citation type="journal article" date="2020" name="Syst. Appl. Microbiol.">
        <title>Alienimonas chondri sp. nov., a novel planctomycete isolated from the biofilm of the red alga Chondrus crispus.</title>
        <authorList>
            <person name="Vitorino I."/>
            <person name="Albuquerque L."/>
            <person name="Wiegand S."/>
            <person name="Kallscheuer N."/>
            <person name="da Costa M.S."/>
            <person name="Lobo-da-Cunha A."/>
            <person name="Jogler C."/>
            <person name="Lage O.M."/>
        </authorList>
    </citation>
    <scope>NUCLEOTIDE SEQUENCE [LARGE SCALE GENOMIC DNA]</scope>
    <source>
        <strain evidence="2 3">LzC2</strain>
    </source>
</reference>